<evidence type="ECO:0000313" key="1">
    <source>
        <dbReference type="EMBL" id="TEB39873.1"/>
    </source>
</evidence>
<dbReference type="OrthoDB" id="3270372at2759"/>
<protein>
    <submittedName>
        <fullName evidence="1">Uncharacterized protein</fullName>
    </submittedName>
</protein>
<dbReference type="AlphaFoldDB" id="A0A4Y7U0B7"/>
<organism evidence="1 2">
    <name type="scientific">Coprinellus micaceus</name>
    <name type="common">Glistening ink-cap mushroom</name>
    <name type="synonym">Coprinus micaceus</name>
    <dbReference type="NCBI Taxonomy" id="71717"/>
    <lineage>
        <taxon>Eukaryota</taxon>
        <taxon>Fungi</taxon>
        <taxon>Dikarya</taxon>
        <taxon>Basidiomycota</taxon>
        <taxon>Agaricomycotina</taxon>
        <taxon>Agaricomycetes</taxon>
        <taxon>Agaricomycetidae</taxon>
        <taxon>Agaricales</taxon>
        <taxon>Agaricineae</taxon>
        <taxon>Psathyrellaceae</taxon>
        <taxon>Coprinellus</taxon>
    </lineage>
</organism>
<dbReference type="EMBL" id="QPFP01000001">
    <property type="protein sequence ID" value="TEB39873.1"/>
    <property type="molecule type" value="Genomic_DNA"/>
</dbReference>
<proteinExistence type="predicted"/>
<keyword evidence="2" id="KW-1185">Reference proteome</keyword>
<dbReference type="STRING" id="71717.A0A4Y7U0B7"/>
<name>A0A4Y7U0B7_COPMI</name>
<accession>A0A4Y7U0B7</accession>
<gene>
    <name evidence="1" type="ORF">FA13DRAFT_33960</name>
</gene>
<evidence type="ECO:0000313" key="2">
    <source>
        <dbReference type="Proteomes" id="UP000298030"/>
    </source>
</evidence>
<dbReference type="Proteomes" id="UP000298030">
    <property type="component" value="Unassembled WGS sequence"/>
</dbReference>
<comment type="caution">
    <text evidence="1">The sequence shown here is derived from an EMBL/GenBank/DDBJ whole genome shotgun (WGS) entry which is preliminary data.</text>
</comment>
<sequence length="296" mass="32576">MSNWMNSFLTRGMPSLDDAVSHLTSVLQDPMQMTGCRTQLQMTVLHIQGVMGKTRLEMAVHKFGKVHPELLRAGVRFLTKRRSSFEHEVMLKLLATRPCSCKVCEMTANIGHSVGDGTQILARMVTLVINLLNGQIDGLHQHKFRSEHSDKGAGSQLWPQGPDDLLPFGVQDSVEGLVQWASGDIGCEDAILILSGKLSVFYAPLAKSVLSAPYAALKVPIQFLERNMKKRRDPTLSPQEDALTFVNKARGVVSLFNSLDIAGGPALSNALFPMGEWAFPIFDKVTIVDYIKCNSP</sequence>
<reference evidence="1 2" key="1">
    <citation type="journal article" date="2019" name="Nat. Ecol. Evol.">
        <title>Megaphylogeny resolves global patterns of mushroom evolution.</title>
        <authorList>
            <person name="Varga T."/>
            <person name="Krizsan K."/>
            <person name="Foldi C."/>
            <person name="Dima B."/>
            <person name="Sanchez-Garcia M."/>
            <person name="Sanchez-Ramirez S."/>
            <person name="Szollosi G.J."/>
            <person name="Szarkandi J.G."/>
            <person name="Papp V."/>
            <person name="Albert L."/>
            <person name="Andreopoulos W."/>
            <person name="Angelini C."/>
            <person name="Antonin V."/>
            <person name="Barry K.W."/>
            <person name="Bougher N.L."/>
            <person name="Buchanan P."/>
            <person name="Buyck B."/>
            <person name="Bense V."/>
            <person name="Catcheside P."/>
            <person name="Chovatia M."/>
            <person name="Cooper J."/>
            <person name="Damon W."/>
            <person name="Desjardin D."/>
            <person name="Finy P."/>
            <person name="Geml J."/>
            <person name="Haridas S."/>
            <person name="Hughes K."/>
            <person name="Justo A."/>
            <person name="Karasinski D."/>
            <person name="Kautmanova I."/>
            <person name="Kiss B."/>
            <person name="Kocsube S."/>
            <person name="Kotiranta H."/>
            <person name="LaButti K.M."/>
            <person name="Lechner B.E."/>
            <person name="Liimatainen K."/>
            <person name="Lipzen A."/>
            <person name="Lukacs Z."/>
            <person name="Mihaltcheva S."/>
            <person name="Morgado L.N."/>
            <person name="Niskanen T."/>
            <person name="Noordeloos M.E."/>
            <person name="Ohm R.A."/>
            <person name="Ortiz-Santana B."/>
            <person name="Ovrebo C."/>
            <person name="Racz N."/>
            <person name="Riley R."/>
            <person name="Savchenko A."/>
            <person name="Shiryaev A."/>
            <person name="Soop K."/>
            <person name="Spirin V."/>
            <person name="Szebenyi C."/>
            <person name="Tomsovsky M."/>
            <person name="Tulloss R.E."/>
            <person name="Uehling J."/>
            <person name="Grigoriev I.V."/>
            <person name="Vagvolgyi C."/>
            <person name="Papp T."/>
            <person name="Martin F.M."/>
            <person name="Miettinen O."/>
            <person name="Hibbett D.S."/>
            <person name="Nagy L.G."/>
        </authorList>
    </citation>
    <scope>NUCLEOTIDE SEQUENCE [LARGE SCALE GENOMIC DNA]</scope>
    <source>
        <strain evidence="1 2">FP101781</strain>
    </source>
</reference>